<keyword evidence="1 8" id="KW-0963">Cytoplasm</keyword>
<evidence type="ECO:0000259" key="9">
    <source>
        <dbReference type="Pfam" id="PF12804"/>
    </source>
</evidence>
<comment type="catalytic activity">
    <reaction evidence="8">
        <text>Mo-molybdopterin + GTP + H(+) = Mo-molybdopterin guanine dinucleotide + diphosphate</text>
        <dbReference type="Rhea" id="RHEA:34243"/>
        <dbReference type="ChEBI" id="CHEBI:15378"/>
        <dbReference type="ChEBI" id="CHEBI:33019"/>
        <dbReference type="ChEBI" id="CHEBI:37565"/>
        <dbReference type="ChEBI" id="CHEBI:71302"/>
        <dbReference type="ChEBI" id="CHEBI:71310"/>
        <dbReference type="EC" id="2.7.7.77"/>
    </reaction>
</comment>
<evidence type="ECO:0000256" key="3">
    <source>
        <dbReference type="ARBA" id="ARBA00022723"/>
    </source>
</evidence>
<evidence type="ECO:0000256" key="4">
    <source>
        <dbReference type="ARBA" id="ARBA00022741"/>
    </source>
</evidence>
<dbReference type="Proteomes" id="UP001595711">
    <property type="component" value="Unassembled WGS sequence"/>
</dbReference>
<dbReference type="PANTHER" id="PTHR19136:SF81">
    <property type="entry name" value="MOLYBDENUM COFACTOR GUANYLYLTRANSFERASE"/>
    <property type="match status" value="1"/>
</dbReference>
<dbReference type="CDD" id="cd02503">
    <property type="entry name" value="MobA"/>
    <property type="match status" value="1"/>
</dbReference>
<comment type="function">
    <text evidence="8">Transfers a GMP moiety from GTP to Mo-molybdopterin (Mo-MPT) cofactor (Moco or molybdenum cofactor) to form Mo-molybdopterin guanine dinucleotide (Mo-MGD) cofactor.</text>
</comment>
<dbReference type="SUPFAM" id="SSF53448">
    <property type="entry name" value="Nucleotide-diphospho-sugar transferases"/>
    <property type="match status" value="1"/>
</dbReference>
<evidence type="ECO:0000256" key="5">
    <source>
        <dbReference type="ARBA" id="ARBA00022842"/>
    </source>
</evidence>
<dbReference type="NCBIfam" id="TIGR02665">
    <property type="entry name" value="molyb_mobA"/>
    <property type="match status" value="1"/>
</dbReference>
<dbReference type="InterPro" id="IPR013482">
    <property type="entry name" value="Molybde_CF_guanTrfase"/>
</dbReference>
<dbReference type="Gene3D" id="3.90.550.10">
    <property type="entry name" value="Spore Coat Polysaccharide Biosynthesis Protein SpsA, Chain A"/>
    <property type="match status" value="1"/>
</dbReference>
<comment type="subcellular location">
    <subcellularLocation>
        <location evidence="8">Cytoplasm</location>
    </subcellularLocation>
</comment>
<evidence type="ECO:0000256" key="2">
    <source>
        <dbReference type="ARBA" id="ARBA00022679"/>
    </source>
</evidence>
<dbReference type="InterPro" id="IPR029044">
    <property type="entry name" value="Nucleotide-diphossugar_trans"/>
</dbReference>
<keyword evidence="4 8" id="KW-0547">Nucleotide-binding</keyword>
<feature type="binding site" evidence="8">
    <location>
        <position position="105"/>
    </location>
    <ligand>
        <name>GTP</name>
        <dbReference type="ChEBI" id="CHEBI:37565"/>
    </ligand>
</feature>
<sequence>MTHPPVPGVILAGGQARRMGGGDKPLQPLGGRPLLAHVIDRLGPQVAGLAISANGNPARFAAFGLPVIADTLPDHPGPLAGILAGMDWARWLDPAIRDIVTVPGDAPFLPCDLVARLTAARAAAGAEIACAVSAGRVHPVAGLWPLGLQDDLRRALADGLRKVTDWTARHRLALVDFATGPVDPFLNVNTPDDLAVAGRLLATAR</sequence>
<evidence type="ECO:0000256" key="7">
    <source>
        <dbReference type="ARBA" id="ARBA00023150"/>
    </source>
</evidence>
<evidence type="ECO:0000313" key="11">
    <source>
        <dbReference type="Proteomes" id="UP001595711"/>
    </source>
</evidence>
<comment type="caution">
    <text evidence="10">The sequence shown here is derived from an EMBL/GenBank/DDBJ whole genome shotgun (WGS) entry which is preliminary data.</text>
</comment>
<keyword evidence="10" id="KW-0548">Nucleotidyltransferase</keyword>
<evidence type="ECO:0000256" key="1">
    <source>
        <dbReference type="ARBA" id="ARBA00022490"/>
    </source>
</evidence>
<comment type="caution">
    <text evidence="8">Lacks conserved residue(s) required for the propagation of feature annotation.</text>
</comment>
<feature type="binding site" evidence="8">
    <location>
        <position position="24"/>
    </location>
    <ligand>
        <name>GTP</name>
        <dbReference type="ChEBI" id="CHEBI:37565"/>
    </ligand>
</feature>
<comment type="subunit">
    <text evidence="8">Monomer.</text>
</comment>
<feature type="binding site" evidence="8">
    <location>
        <position position="105"/>
    </location>
    <ligand>
        <name>Mg(2+)</name>
        <dbReference type="ChEBI" id="CHEBI:18420"/>
    </ligand>
</feature>
<dbReference type="RefSeq" id="WP_379720925.1">
    <property type="nucleotide sequence ID" value="NZ_JBHRYJ010000001.1"/>
</dbReference>
<keyword evidence="3 8" id="KW-0479">Metal-binding</keyword>
<reference evidence="11" key="1">
    <citation type="journal article" date="2019" name="Int. J. Syst. Evol. Microbiol.">
        <title>The Global Catalogue of Microorganisms (GCM) 10K type strain sequencing project: providing services to taxonomists for standard genome sequencing and annotation.</title>
        <authorList>
            <consortium name="The Broad Institute Genomics Platform"/>
            <consortium name="The Broad Institute Genome Sequencing Center for Infectious Disease"/>
            <person name="Wu L."/>
            <person name="Ma J."/>
        </authorList>
    </citation>
    <scope>NUCLEOTIDE SEQUENCE [LARGE SCALE GENOMIC DNA]</scope>
    <source>
        <strain evidence="11">KCTC 42182</strain>
    </source>
</reference>
<dbReference type="InterPro" id="IPR025877">
    <property type="entry name" value="MobA-like_NTP_Trfase"/>
</dbReference>
<evidence type="ECO:0000256" key="6">
    <source>
        <dbReference type="ARBA" id="ARBA00023134"/>
    </source>
</evidence>
<proteinExistence type="inferred from homology"/>
<keyword evidence="6 8" id="KW-0342">GTP-binding</keyword>
<dbReference type="HAMAP" id="MF_00316">
    <property type="entry name" value="MobA"/>
    <property type="match status" value="1"/>
</dbReference>
<keyword evidence="5 8" id="KW-0460">Magnesium</keyword>
<evidence type="ECO:0000313" key="10">
    <source>
        <dbReference type="EMBL" id="MFC3674269.1"/>
    </source>
</evidence>
<comment type="domain">
    <text evidence="8">The N-terminal domain determines nucleotide recognition and specific binding, while the C-terminal domain determines the specific binding to the target protein.</text>
</comment>
<keyword evidence="11" id="KW-1185">Reference proteome</keyword>
<dbReference type="PANTHER" id="PTHR19136">
    <property type="entry name" value="MOLYBDENUM COFACTOR GUANYLYLTRANSFERASE"/>
    <property type="match status" value="1"/>
</dbReference>
<gene>
    <name evidence="8 10" type="primary">mobA</name>
    <name evidence="10" type="ORF">ACFOOQ_01860</name>
</gene>
<feature type="binding site" evidence="8">
    <location>
        <begin position="11"/>
        <end position="13"/>
    </location>
    <ligand>
        <name>GTP</name>
        <dbReference type="ChEBI" id="CHEBI:37565"/>
    </ligand>
</feature>
<dbReference type="GO" id="GO:0061603">
    <property type="term" value="F:molybdenum cofactor guanylyltransferase activity"/>
    <property type="evidence" value="ECO:0007669"/>
    <property type="project" value="UniProtKB-EC"/>
</dbReference>
<dbReference type="Pfam" id="PF12804">
    <property type="entry name" value="NTP_transf_3"/>
    <property type="match status" value="1"/>
</dbReference>
<accession>A0ABV7VAW4</accession>
<organism evidence="10 11">
    <name type="scientific">Ferrovibrio xuzhouensis</name>
    <dbReference type="NCBI Taxonomy" id="1576914"/>
    <lineage>
        <taxon>Bacteria</taxon>
        <taxon>Pseudomonadati</taxon>
        <taxon>Pseudomonadota</taxon>
        <taxon>Alphaproteobacteria</taxon>
        <taxon>Rhodospirillales</taxon>
        <taxon>Rhodospirillaceae</taxon>
        <taxon>Ferrovibrio</taxon>
    </lineage>
</organism>
<feature type="binding site" evidence="8">
    <location>
        <position position="70"/>
    </location>
    <ligand>
        <name>GTP</name>
        <dbReference type="ChEBI" id="CHEBI:37565"/>
    </ligand>
</feature>
<comment type="cofactor">
    <cofactor evidence="8">
        <name>Mg(2+)</name>
        <dbReference type="ChEBI" id="CHEBI:18420"/>
    </cofactor>
</comment>
<keyword evidence="2 8" id="KW-0808">Transferase</keyword>
<comment type="similarity">
    <text evidence="8">Belongs to the MobA family.</text>
</comment>
<dbReference type="EC" id="2.7.7.77" evidence="8"/>
<evidence type="ECO:0000256" key="8">
    <source>
        <dbReference type="HAMAP-Rule" id="MF_00316"/>
    </source>
</evidence>
<dbReference type="EMBL" id="JBHRYJ010000001">
    <property type="protein sequence ID" value="MFC3674269.1"/>
    <property type="molecule type" value="Genomic_DNA"/>
</dbReference>
<keyword evidence="7 8" id="KW-0501">Molybdenum cofactor biosynthesis</keyword>
<feature type="domain" description="MobA-like NTP transferase" evidence="9">
    <location>
        <begin position="8"/>
        <end position="165"/>
    </location>
</feature>
<name>A0ABV7VAW4_9PROT</name>
<protein>
    <recommendedName>
        <fullName evidence="8">Molybdenum cofactor guanylyltransferase</fullName>
        <shortName evidence="8">MoCo guanylyltransferase</shortName>
        <ecNumber evidence="8">2.7.7.77</ecNumber>
    </recommendedName>
    <alternativeName>
        <fullName evidence="8">GTP:molybdopterin guanylyltransferase</fullName>
    </alternativeName>
    <alternativeName>
        <fullName evidence="8">Mo-MPT guanylyltransferase</fullName>
    </alternativeName>
    <alternativeName>
        <fullName evidence="8">Molybdopterin guanylyltransferase</fullName>
    </alternativeName>
    <alternativeName>
        <fullName evidence="8">Molybdopterin-guanine dinucleotide synthase</fullName>
        <shortName evidence="8">MGD synthase</shortName>
    </alternativeName>
</protein>